<keyword evidence="2" id="KW-1185">Reference proteome</keyword>
<gene>
    <name evidence="1" type="ORF">ACAOBT_LOCUS32890</name>
</gene>
<proteinExistence type="predicted"/>
<sequence>NRKSITVPAFYFRKLTLKLSSHYLIRLSSTDQGYMMSRSLVCSTPRHSPYCDRISKERRKLFFPTTERKSKVSHLLAYQINVNPINKLGLYIIALILHFSSRLLTSSAVLFTLKSEIGRTHSNDLDGKSITEKFFQVYGGWLRLHSYTDESLSTTQHRSNLELTRVQQTMLMTDGIEKCIALSLPCNSAR</sequence>
<dbReference type="EMBL" id="CAKOFQ010008192">
    <property type="protein sequence ID" value="CAH2012507.1"/>
    <property type="molecule type" value="Genomic_DNA"/>
</dbReference>
<evidence type="ECO:0000313" key="1">
    <source>
        <dbReference type="EMBL" id="CAH2012507.1"/>
    </source>
</evidence>
<name>A0A9P0MAG9_ACAOB</name>
<accession>A0A9P0MAG9</accession>
<feature type="non-terminal residue" evidence="1">
    <location>
        <position position="190"/>
    </location>
</feature>
<protein>
    <submittedName>
        <fullName evidence="1">Uncharacterized protein</fullName>
    </submittedName>
</protein>
<evidence type="ECO:0000313" key="2">
    <source>
        <dbReference type="Proteomes" id="UP001152888"/>
    </source>
</evidence>
<comment type="caution">
    <text evidence="1">The sequence shown here is derived from an EMBL/GenBank/DDBJ whole genome shotgun (WGS) entry which is preliminary data.</text>
</comment>
<dbReference type="AlphaFoldDB" id="A0A9P0MAG9"/>
<organism evidence="1 2">
    <name type="scientific">Acanthoscelides obtectus</name>
    <name type="common">Bean weevil</name>
    <name type="synonym">Bruchus obtectus</name>
    <dbReference type="NCBI Taxonomy" id="200917"/>
    <lineage>
        <taxon>Eukaryota</taxon>
        <taxon>Metazoa</taxon>
        <taxon>Ecdysozoa</taxon>
        <taxon>Arthropoda</taxon>
        <taxon>Hexapoda</taxon>
        <taxon>Insecta</taxon>
        <taxon>Pterygota</taxon>
        <taxon>Neoptera</taxon>
        <taxon>Endopterygota</taxon>
        <taxon>Coleoptera</taxon>
        <taxon>Polyphaga</taxon>
        <taxon>Cucujiformia</taxon>
        <taxon>Chrysomeloidea</taxon>
        <taxon>Chrysomelidae</taxon>
        <taxon>Bruchinae</taxon>
        <taxon>Bruchini</taxon>
        <taxon>Acanthoscelides</taxon>
    </lineage>
</organism>
<reference evidence="1" key="1">
    <citation type="submission" date="2022-03" db="EMBL/GenBank/DDBJ databases">
        <authorList>
            <person name="Sayadi A."/>
        </authorList>
    </citation>
    <scope>NUCLEOTIDE SEQUENCE</scope>
</reference>
<dbReference type="Proteomes" id="UP001152888">
    <property type="component" value="Unassembled WGS sequence"/>
</dbReference>